<reference evidence="2" key="1">
    <citation type="submission" date="2012-12" db="EMBL/GenBank/DDBJ databases">
        <title>Identification and characterization of a phenylalanine ammonia-lyase gene family in Isatis indigotica Fort.</title>
        <authorList>
            <person name="Liu Q."/>
            <person name="Chen J."/>
            <person name="Zhou X."/>
            <person name="Di P."/>
            <person name="Xiao Y."/>
            <person name="Xuan H."/>
            <person name="Zhang L."/>
            <person name="Chen W."/>
        </authorList>
    </citation>
    <scope>NUCLEOTIDE SEQUENCE</scope>
    <source>
        <tissue evidence="2">Salivary gland</tissue>
    </source>
</reference>
<evidence type="ECO:0000256" key="1">
    <source>
        <dbReference type="SAM" id="SignalP"/>
    </source>
</evidence>
<dbReference type="AlphaFoldDB" id="A0A0K8RM05"/>
<protein>
    <submittedName>
        <fullName evidence="2">Putative 5.3 kDa protein</fullName>
    </submittedName>
</protein>
<feature type="chain" id="PRO_5005518287" evidence="1">
    <location>
        <begin position="23"/>
        <end position="75"/>
    </location>
</feature>
<accession>A0A0K8RM05</accession>
<dbReference type="EMBL" id="GADI01001681">
    <property type="protein sequence ID" value="JAA72127.1"/>
    <property type="molecule type" value="mRNA"/>
</dbReference>
<keyword evidence="1" id="KW-0732">Signal</keyword>
<proteinExistence type="evidence at transcript level"/>
<sequence length="75" mass="8349">MRAVDIAIISLLLLECFYYVECAPGRRPPYTKNSICRQPCNQGHPHCRKPCPKCVGGPRNAICVPSITYTDIGNK</sequence>
<name>A0A0K8RM05_IXORI</name>
<organism evidence="2">
    <name type="scientific">Ixodes ricinus</name>
    <name type="common">Common tick</name>
    <name type="synonym">Acarus ricinus</name>
    <dbReference type="NCBI Taxonomy" id="34613"/>
    <lineage>
        <taxon>Eukaryota</taxon>
        <taxon>Metazoa</taxon>
        <taxon>Ecdysozoa</taxon>
        <taxon>Arthropoda</taxon>
        <taxon>Chelicerata</taxon>
        <taxon>Arachnida</taxon>
        <taxon>Acari</taxon>
        <taxon>Parasitiformes</taxon>
        <taxon>Ixodida</taxon>
        <taxon>Ixodoidea</taxon>
        <taxon>Ixodidae</taxon>
        <taxon>Ixodinae</taxon>
        <taxon>Ixodes</taxon>
    </lineage>
</organism>
<feature type="signal peptide" evidence="1">
    <location>
        <begin position="1"/>
        <end position="22"/>
    </location>
</feature>
<evidence type="ECO:0000313" key="2">
    <source>
        <dbReference type="EMBL" id="JAA72127.1"/>
    </source>
</evidence>